<reference evidence="3 4" key="1">
    <citation type="submission" date="2024-02" db="EMBL/GenBank/DDBJ databases">
        <title>First draft genome assembly of two strains of Seiridium cardinale.</title>
        <authorList>
            <person name="Emiliani G."/>
            <person name="Scali E."/>
        </authorList>
    </citation>
    <scope>NUCLEOTIDE SEQUENCE [LARGE SCALE GENOMIC DNA]</scope>
    <source>
        <strain evidence="3 4">BM-138-000479</strain>
    </source>
</reference>
<keyword evidence="4" id="KW-1185">Reference proteome</keyword>
<dbReference type="EMBL" id="JARVKM010000055">
    <property type="protein sequence ID" value="KAK9772998.1"/>
    <property type="molecule type" value="Genomic_DNA"/>
</dbReference>
<gene>
    <name evidence="3" type="ORF">SCAR479_10328</name>
</gene>
<evidence type="ECO:0000259" key="1">
    <source>
        <dbReference type="Pfam" id="PF13622"/>
    </source>
</evidence>
<evidence type="ECO:0000313" key="3">
    <source>
        <dbReference type="EMBL" id="KAK9772998.1"/>
    </source>
</evidence>
<dbReference type="PANTHER" id="PTHR38110:SF4">
    <property type="entry name" value="THIOESTERASE-LIKE SUPERFAMILY-DOMAIN-CONTAINING PROTEIN"/>
    <property type="match status" value="1"/>
</dbReference>
<feature type="domain" description="Acyl-CoA thioesterase-like C-terminal" evidence="2">
    <location>
        <begin position="156"/>
        <end position="317"/>
    </location>
</feature>
<dbReference type="SUPFAM" id="SSF54637">
    <property type="entry name" value="Thioesterase/thiol ester dehydrase-isomerase"/>
    <property type="match status" value="1"/>
</dbReference>
<dbReference type="InterPro" id="IPR029069">
    <property type="entry name" value="HotDog_dom_sf"/>
</dbReference>
<dbReference type="PANTHER" id="PTHR38110">
    <property type="entry name" value="CHROMOSOME 23, WHOLE GENOME SHOTGUN SEQUENCE"/>
    <property type="match status" value="1"/>
</dbReference>
<name>A0ABR2XGR2_9PEZI</name>
<feature type="domain" description="Acyl-CoA thioesterase-like N-terminal HotDog" evidence="1">
    <location>
        <begin position="24"/>
        <end position="114"/>
    </location>
</feature>
<organism evidence="3 4">
    <name type="scientific">Seiridium cardinale</name>
    <dbReference type="NCBI Taxonomy" id="138064"/>
    <lineage>
        <taxon>Eukaryota</taxon>
        <taxon>Fungi</taxon>
        <taxon>Dikarya</taxon>
        <taxon>Ascomycota</taxon>
        <taxon>Pezizomycotina</taxon>
        <taxon>Sordariomycetes</taxon>
        <taxon>Xylariomycetidae</taxon>
        <taxon>Amphisphaeriales</taxon>
        <taxon>Sporocadaceae</taxon>
        <taxon>Seiridium</taxon>
    </lineage>
</organism>
<evidence type="ECO:0000313" key="4">
    <source>
        <dbReference type="Proteomes" id="UP001465668"/>
    </source>
</evidence>
<dbReference type="Proteomes" id="UP001465668">
    <property type="component" value="Unassembled WGS sequence"/>
</dbReference>
<protein>
    <submittedName>
        <fullName evidence="3">Thioesterase domain-containing protein</fullName>
    </submittedName>
</protein>
<dbReference type="Pfam" id="PF13622">
    <property type="entry name" value="4HBT_3"/>
    <property type="match status" value="1"/>
</dbReference>
<dbReference type="InterPro" id="IPR049449">
    <property type="entry name" value="TesB_ACOT8-like_N"/>
</dbReference>
<sequence length="333" mass="37283">MGSILKEQIALRQTTPDTYSISWHQDWTLGFTLHGGCVAAAIHHAIATHVTTVPKLVAQKQLDILKLHLEFLRSCDRCESTITIVPLKIGAGISTFQLQLLQKGQIKVLALATTINFDQPLGPTVPTSWSLYPPTKPKPDFDRVLAHQPEENWLPNRMAGEVVPFTRRVLGLNPRSGFLVDGLCDEWKCFDGDERMDATYLTMMVDTIPSMSDTLLRNGGLYDAHASYQKMADWAEQNPGVPTPMTNSLAELRSSATFNATVSMEIEFKRRIPEEGLRFILTRATTKMLEAGRMDVDITLCSEEMQLVCAARQLILVVEAQRKFRGVEREAKI</sequence>
<proteinExistence type="predicted"/>
<dbReference type="InterPro" id="IPR049450">
    <property type="entry name" value="ACOT8-like_C"/>
</dbReference>
<comment type="caution">
    <text evidence="3">The sequence shown here is derived from an EMBL/GenBank/DDBJ whole genome shotgun (WGS) entry which is preliminary data.</text>
</comment>
<dbReference type="Gene3D" id="2.40.160.210">
    <property type="entry name" value="Acyl-CoA thioesterase, double hotdog domain"/>
    <property type="match status" value="2"/>
</dbReference>
<dbReference type="InterPro" id="IPR052389">
    <property type="entry name" value="Sec_Metab_Biosynth-Assoc"/>
</dbReference>
<dbReference type="InterPro" id="IPR042171">
    <property type="entry name" value="Acyl-CoA_hotdog"/>
</dbReference>
<evidence type="ECO:0000259" key="2">
    <source>
        <dbReference type="Pfam" id="PF20789"/>
    </source>
</evidence>
<accession>A0ABR2XGR2</accession>
<dbReference type="Pfam" id="PF20789">
    <property type="entry name" value="4HBT_3C"/>
    <property type="match status" value="1"/>
</dbReference>